<dbReference type="GO" id="GO:0005634">
    <property type="term" value="C:nucleus"/>
    <property type="evidence" value="ECO:0007669"/>
    <property type="project" value="UniProtKB-SubCell"/>
</dbReference>
<dbReference type="InParanoid" id="A0A2K3DWB5"/>
<feature type="repeat" description="ANK" evidence="9">
    <location>
        <begin position="154"/>
        <end position="186"/>
    </location>
</feature>
<feature type="region of interest" description="Disordered" evidence="10">
    <location>
        <begin position="278"/>
        <end position="298"/>
    </location>
</feature>
<dbReference type="Pfam" id="PF12796">
    <property type="entry name" value="Ank_2"/>
    <property type="match status" value="1"/>
</dbReference>
<dbReference type="PANTHER" id="PTHR15263:SF1">
    <property type="entry name" value="NF-KAPPA-B INHIBITOR-LIKE PROTEIN 1"/>
    <property type="match status" value="1"/>
</dbReference>
<comment type="subcellular location">
    <subcellularLocation>
        <location evidence="1">Nucleus</location>
    </subcellularLocation>
</comment>
<dbReference type="Gene3D" id="1.25.40.20">
    <property type="entry name" value="Ankyrin repeat-containing domain"/>
    <property type="match status" value="1"/>
</dbReference>
<dbReference type="EMBL" id="CM008964">
    <property type="protein sequence ID" value="PNW84823.1"/>
    <property type="molecule type" value="Genomic_DNA"/>
</dbReference>
<keyword evidence="4" id="KW-0677">Repeat</keyword>
<dbReference type="SMART" id="SM00248">
    <property type="entry name" value="ANK"/>
    <property type="match status" value="2"/>
</dbReference>
<organism evidence="11 12">
    <name type="scientific">Chlamydomonas reinhardtii</name>
    <name type="common">Chlamydomonas smithii</name>
    <dbReference type="NCBI Taxonomy" id="3055"/>
    <lineage>
        <taxon>Eukaryota</taxon>
        <taxon>Viridiplantae</taxon>
        <taxon>Chlorophyta</taxon>
        <taxon>core chlorophytes</taxon>
        <taxon>Chlorophyceae</taxon>
        <taxon>CS clade</taxon>
        <taxon>Chlamydomonadales</taxon>
        <taxon>Chlamydomonadaceae</taxon>
        <taxon>Chlamydomonas</taxon>
    </lineage>
</organism>
<dbReference type="ExpressionAtlas" id="A0A2K3DWB5">
    <property type="expression patterns" value="baseline"/>
</dbReference>
<feature type="compositionally biased region" description="Basic and acidic residues" evidence="10">
    <location>
        <begin position="48"/>
        <end position="61"/>
    </location>
</feature>
<gene>
    <name evidence="11" type="ORF">CHLRE_03g159851v5</name>
</gene>
<dbReference type="Gramene" id="PNW84823">
    <property type="protein sequence ID" value="PNW84823"/>
    <property type="gene ID" value="CHLRE_03g159851v5"/>
</dbReference>
<dbReference type="InterPro" id="IPR038753">
    <property type="entry name" value="NFKBIL1"/>
</dbReference>
<feature type="region of interest" description="Disordered" evidence="10">
    <location>
        <begin position="1"/>
        <end position="113"/>
    </location>
</feature>
<feature type="compositionally biased region" description="Basic residues" evidence="10">
    <location>
        <begin position="1"/>
        <end position="21"/>
    </location>
</feature>
<dbReference type="OrthoDB" id="544997at2759"/>
<evidence type="ECO:0000256" key="6">
    <source>
        <dbReference type="ARBA" id="ARBA00023242"/>
    </source>
</evidence>
<evidence type="ECO:0000256" key="8">
    <source>
        <dbReference type="ARBA" id="ARBA00030802"/>
    </source>
</evidence>
<feature type="compositionally biased region" description="Gly residues" evidence="10">
    <location>
        <begin position="282"/>
        <end position="298"/>
    </location>
</feature>
<keyword evidence="12" id="KW-1185">Reference proteome</keyword>
<evidence type="ECO:0000256" key="3">
    <source>
        <dbReference type="ARBA" id="ARBA00022553"/>
    </source>
</evidence>
<keyword evidence="5 9" id="KW-0040">ANK repeat</keyword>
<evidence type="ECO:0000256" key="2">
    <source>
        <dbReference type="ARBA" id="ARBA00014259"/>
    </source>
</evidence>
<dbReference type="AlphaFoldDB" id="A0A2K3DWB5"/>
<dbReference type="KEGG" id="cre:CHLRE_03g159851v5"/>
<proteinExistence type="predicted"/>
<keyword evidence="6" id="KW-0539">Nucleus</keyword>
<dbReference type="Proteomes" id="UP000006906">
    <property type="component" value="Chromosome 3"/>
</dbReference>
<feature type="compositionally biased region" description="Basic residues" evidence="10">
    <location>
        <begin position="99"/>
        <end position="112"/>
    </location>
</feature>
<feature type="compositionally biased region" description="Basic and acidic residues" evidence="10">
    <location>
        <begin position="22"/>
        <end position="32"/>
    </location>
</feature>
<keyword evidence="3" id="KW-0597">Phosphoprotein</keyword>
<dbReference type="InterPro" id="IPR002110">
    <property type="entry name" value="Ankyrin_rpt"/>
</dbReference>
<dbReference type="GeneID" id="5723000"/>
<sequence length="523" mass="55868">MGSDRRTKKKASRRERGRSRSHSSERDADAGTRSRRRRTGSTASASESRSRSRDRRQEPAGRSRRQSQSFSRSRSNTRSGSPSRDDTDSDSTHGGASTSRRRKGARRSRRKYSPLSLRLKAIEYVTHGRHKKLRRLLRRQGHSLGALAALDSGGRRTLLHEACACGHARVARVLLNHGAPAGLADAAGDTPAHLAARAGHLEVLAEVMQAVDAPPVELPGAGGVTLRELMTQALGGGGGGAGDGRGAMTGLGGAAANGQHAVKEDDEEEAWRRRLREEYSDGEGGGGGGDDWGGNGAFGGPAVEDDDAWANRLWKEMQQRRRAAAAASAASFTANLREETARKAAEAEARSRRILQEEQAKDAAWRRRTVLALEAGPSEPPLDLVAARAAYDMQWEQLEAAALSASSLAAAAAAARAPLQYWDIPWPLEGLHGTGGSAGKRPPPAHAPPPPRVDALRDFFLVGASGPADIKKRLRVELLRWHPDKFGARFGARLEAAGHAHHASALARVTELAKVLTQVLSAG</sequence>
<dbReference type="SUPFAM" id="SSF48403">
    <property type="entry name" value="Ankyrin repeat"/>
    <property type="match status" value="1"/>
</dbReference>
<protein>
    <recommendedName>
        <fullName evidence="2">NF-kappa-B inhibitor-like protein 1</fullName>
    </recommendedName>
    <alternativeName>
        <fullName evidence="7">Inhibitor of kappa B-like protein</fullName>
    </alternativeName>
    <alternativeName>
        <fullName evidence="8">Nuclear factor of kappa light polypeptide gene enhancer in B-cells inhibitor-like 1</fullName>
    </alternativeName>
</protein>
<feature type="compositionally biased region" description="Low complexity" evidence="10">
    <location>
        <begin position="66"/>
        <end position="82"/>
    </location>
</feature>
<name>A0A2K3DWB5_CHLRE</name>
<evidence type="ECO:0000256" key="5">
    <source>
        <dbReference type="ARBA" id="ARBA00023043"/>
    </source>
</evidence>
<dbReference type="PROSITE" id="PS50297">
    <property type="entry name" value="ANK_REP_REGION"/>
    <property type="match status" value="1"/>
</dbReference>
<dbReference type="PaxDb" id="3055-EDP00161"/>
<dbReference type="RefSeq" id="XP_042925810.1">
    <property type="nucleotide sequence ID" value="XM_043060681.1"/>
</dbReference>
<dbReference type="PROSITE" id="PS50088">
    <property type="entry name" value="ANK_REPEAT"/>
    <property type="match status" value="1"/>
</dbReference>
<accession>A0A2K3DWB5</accession>
<evidence type="ECO:0000256" key="7">
    <source>
        <dbReference type="ARBA" id="ARBA00030621"/>
    </source>
</evidence>
<reference evidence="11 12" key="1">
    <citation type="journal article" date="2007" name="Science">
        <title>The Chlamydomonas genome reveals the evolution of key animal and plant functions.</title>
        <authorList>
            <person name="Merchant S.S."/>
            <person name="Prochnik S.E."/>
            <person name="Vallon O."/>
            <person name="Harris E.H."/>
            <person name="Karpowicz S.J."/>
            <person name="Witman G.B."/>
            <person name="Terry A."/>
            <person name="Salamov A."/>
            <person name="Fritz-Laylin L.K."/>
            <person name="Marechal-Drouard L."/>
            <person name="Marshall W.F."/>
            <person name="Qu L.H."/>
            <person name="Nelson D.R."/>
            <person name="Sanderfoot A.A."/>
            <person name="Spalding M.H."/>
            <person name="Kapitonov V.V."/>
            <person name="Ren Q."/>
            <person name="Ferris P."/>
            <person name="Lindquist E."/>
            <person name="Shapiro H."/>
            <person name="Lucas S.M."/>
            <person name="Grimwood J."/>
            <person name="Schmutz J."/>
            <person name="Cardol P."/>
            <person name="Cerutti H."/>
            <person name="Chanfreau G."/>
            <person name="Chen C.L."/>
            <person name="Cognat V."/>
            <person name="Croft M.T."/>
            <person name="Dent R."/>
            <person name="Dutcher S."/>
            <person name="Fernandez E."/>
            <person name="Fukuzawa H."/>
            <person name="Gonzalez-Ballester D."/>
            <person name="Gonzalez-Halphen D."/>
            <person name="Hallmann A."/>
            <person name="Hanikenne M."/>
            <person name="Hippler M."/>
            <person name="Inwood W."/>
            <person name="Jabbari K."/>
            <person name="Kalanon M."/>
            <person name="Kuras R."/>
            <person name="Lefebvre P.A."/>
            <person name="Lemaire S.D."/>
            <person name="Lobanov A.V."/>
            <person name="Lohr M."/>
            <person name="Manuell A."/>
            <person name="Meier I."/>
            <person name="Mets L."/>
            <person name="Mittag M."/>
            <person name="Mittelmeier T."/>
            <person name="Moroney J.V."/>
            <person name="Moseley J."/>
            <person name="Napoli C."/>
            <person name="Nedelcu A.M."/>
            <person name="Niyogi K."/>
            <person name="Novoselov S.V."/>
            <person name="Paulsen I.T."/>
            <person name="Pazour G."/>
            <person name="Purton S."/>
            <person name="Ral J.P."/>
            <person name="Riano-Pachon D.M."/>
            <person name="Riekhof W."/>
            <person name="Rymarquis L."/>
            <person name="Schroda M."/>
            <person name="Stern D."/>
            <person name="Umen J."/>
            <person name="Willows R."/>
            <person name="Wilson N."/>
            <person name="Zimmer S.L."/>
            <person name="Allmer J."/>
            <person name="Balk J."/>
            <person name="Bisova K."/>
            <person name="Chen C.J."/>
            <person name="Elias M."/>
            <person name="Gendler K."/>
            <person name="Hauser C."/>
            <person name="Lamb M.R."/>
            <person name="Ledford H."/>
            <person name="Long J.C."/>
            <person name="Minagawa J."/>
            <person name="Page M.D."/>
            <person name="Pan J."/>
            <person name="Pootakham W."/>
            <person name="Roje S."/>
            <person name="Rose A."/>
            <person name="Stahlberg E."/>
            <person name="Terauchi A.M."/>
            <person name="Yang P."/>
            <person name="Ball S."/>
            <person name="Bowler C."/>
            <person name="Dieckmann C.L."/>
            <person name="Gladyshev V.N."/>
            <person name="Green P."/>
            <person name="Jorgensen R."/>
            <person name="Mayfield S."/>
            <person name="Mueller-Roeber B."/>
            <person name="Rajamani S."/>
            <person name="Sayre R.T."/>
            <person name="Brokstein P."/>
            <person name="Dubchak I."/>
            <person name="Goodstein D."/>
            <person name="Hornick L."/>
            <person name="Huang Y.W."/>
            <person name="Jhaveri J."/>
            <person name="Luo Y."/>
            <person name="Martinez D."/>
            <person name="Ngau W.C."/>
            <person name="Otillar B."/>
            <person name="Poliakov A."/>
            <person name="Porter A."/>
            <person name="Szajkowski L."/>
            <person name="Werner G."/>
            <person name="Zhou K."/>
            <person name="Grigoriev I.V."/>
            <person name="Rokhsar D.S."/>
            <person name="Grossman A.R."/>
        </authorList>
    </citation>
    <scope>NUCLEOTIDE SEQUENCE [LARGE SCALE GENOMIC DNA]</scope>
    <source>
        <strain evidence="12">CC-503</strain>
    </source>
</reference>
<dbReference type="GO" id="GO:0043124">
    <property type="term" value="P:negative regulation of canonical NF-kappaB signal transduction"/>
    <property type="evidence" value="ECO:0007669"/>
    <property type="project" value="InterPro"/>
</dbReference>
<evidence type="ECO:0000256" key="4">
    <source>
        <dbReference type="ARBA" id="ARBA00022737"/>
    </source>
</evidence>
<evidence type="ECO:0000256" key="1">
    <source>
        <dbReference type="ARBA" id="ARBA00004123"/>
    </source>
</evidence>
<dbReference type="InterPro" id="IPR036770">
    <property type="entry name" value="Ankyrin_rpt-contain_sf"/>
</dbReference>
<evidence type="ECO:0000313" key="11">
    <source>
        <dbReference type="EMBL" id="PNW84823.1"/>
    </source>
</evidence>
<evidence type="ECO:0000313" key="12">
    <source>
        <dbReference type="Proteomes" id="UP000006906"/>
    </source>
</evidence>
<dbReference type="PANTHER" id="PTHR15263">
    <property type="entry name" value="I-KAPPA-B-LIKE PROTEIN IKBL"/>
    <property type="match status" value="1"/>
</dbReference>
<evidence type="ECO:0000256" key="9">
    <source>
        <dbReference type="PROSITE-ProRule" id="PRU00023"/>
    </source>
</evidence>
<evidence type="ECO:0000256" key="10">
    <source>
        <dbReference type="SAM" id="MobiDB-lite"/>
    </source>
</evidence>